<comment type="caution">
    <text evidence="1">The sequence shown here is derived from an EMBL/GenBank/DDBJ whole genome shotgun (WGS) entry which is preliminary data.</text>
</comment>
<evidence type="ECO:0000313" key="1">
    <source>
        <dbReference type="EMBL" id="MBB6476118.1"/>
    </source>
</evidence>
<name>A0A7X0M8Q5_9ACTN</name>
<sequence>MNWAAVSLVGVFGVLWLGVVVFAATASPGWVRAGQAVFGVCLIGWAVRRSLSLLVPARAR</sequence>
<proteinExistence type="predicted"/>
<dbReference type="Proteomes" id="UP000555564">
    <property type="component" value="Unassembled WGS sequence"/>
</dbReference>
<dbReference type="AlphaFoldDB" id="A0A7X0M8Q5"/>
<evidence type="ECO:0000313" key="2">
    <source>
        <dbReference type="Proteomes" id="UP000555564"/>
    </source>
</evidence>
<protein>
    <submittedName>
        <fullName evidence="1">Uncharacterized protein</fullName>
    </submittedName>
</protein>
<reference evidence="1 2" key="1">
    <citation type="submission" date="2020-08" db="EMBL/GenBank/DDBJ databases">
        <title>Sequencing the genomes of 1000 actinobacteria strains.</title>
        <authorList>
            <person name="Klenk H.-P."/>
        </authorList>
    </citation>
    <scope>NUCLEOTIDE SEQUENCE [LARGE SCALE GENOMIC DNA]</scope>
    <source>
        <strain evidence="1 2">DSM 44936</strain>
    </source>
</reference>
<gene>
    <name evidence="1" type="ORF">BJ992_005549</name>
</gene>
<dbReference type="EMBL" id="JACHIU010000001">
    <property type="protein sequence ID" value="MBB6476118.1"/>
    <property type="molecule type" value="Genomic_DNA"/>
</dbReference>
<keyword evidence="2" id="KW-1185">Reference proteome</keyword>
<organism evidence="1 2">
    <name type="scientific">Sphaerisporangium rubeum</name>
    <dbReference type="NCBI Taxonomy" id="321317"/>
    <lineage>
        <taxon>Bacteria</taxon>
        <taxon>Bacillati</taxon>
        <taxon>Actinomycetota</taxon>
        <taxon>Actinomycetes</taxon>
        <taxon>Streptosporangiales</taxon>
        <taxon>Streptosporangiaceae</taxon>
        <taxon>Sphaerisporangium</taxon>
    </lineage>
</organism>
<accession>A0A7X0M8Q5</accession>